<keyword evidence="4" id="KW-1185">Reference proteome</keyword>
<evidence type="ECO:0000256" key="1">
    <source>
        <dbReference type="SAM" id="MobiDB-lite"/>
    </source>
</evidence>
<dbReference type="SUPFAM" id="SSF52743">
    <property type="entry name" value="Subtilisin-like"/>
    <property type="match status" value="1"/>
</dbReference>
<sequence>MEKFAHLKLVIRKTGLAALLGGGKEPPETKKNKADRQGHSGKLQQWVADIKSNWERDFSEREENELAPLDKDIVTVFFQINPSLLLPTFDLEAFGIEIISEEEDGYIIGASADNFRTLEEKIAGFIQKDHATAKIADLWQIIDGNRKEWRAKHILSEELFAKWVKIRDDDRFKLEVSIAFAKPLGTRPDPTKRGGEQRLQKYLKHQEQRDDALMDRQNHFENFISFYGTFLSSLVELGDSFGTQVEISGKGLKDLVENYPFVFEVVEIDEASVEETDGQETEGDELEILPPTEGAPIVGVIDSGIMEGHKYLNAAIDHGRSVSYLDHDTSTADHVRGGGHGTKVAGAIIFPSGVSSVRGQYALPCYIRNLRVLDENNSLQDRYPAYLMQRIVDGNEDCKLYNLSVASKTPFRLKHMSSWAAVIDKLTQRYIIHFISWKYSVSLCKSIFREGYKLSALFRQPILSHS</sequence>
<feature type="compositionally biased region" description="Basic and acidic residues" evidence="1">
    <location>
        <begin position="25"/>
        <end position="38"/>
    </location>
</feature>
<accession>A0A1I2FUD0</accession>
<dbReference type="GO" id="GO:0004252">
    <property type="term" value="F:serine-type endopeptidase activity"/>
    <property type="evidence" value="ECO:0007669"/>
    <property type="project" value="InterPro"/>
</dbReference>
<dbReference type="RefSeq" id="WP_218160636.1">
    <property type="nucleotide sequence ID" value="NZ_FOLQ01000028.1"/>
</dbReference>
<evidence type="ECO:0000313" key="4">
    <source>
        <dbReference type="Proteomes" id="UP000198598"/>
    </source>
</evidence>
<dbReference type="EMBL" id="FOLQ01000028">
    <property type="protein sequence ID" value="SFF09034.1"/>
    <property type="molecule type" value="Genomic_DNA"/>
</dbReference>
<dbReference type="Pfam" id="PF00082">
    <property type="entry name" value="Peptidase_S8"/>
    <property type="match status" value="1"/>
</dbReference>
<protein>
    <submittedName>
        <fullName evidence="3">Subtilase family protein</fullName>
    </submittedName>
</protein>
<feature type="region of interest" description="Disordered" evidence="1">
    <location>
        <begin position="21"/>
        <end position="41"/>
    </location>
</feature>
<dbReference type="STRING" id="662367.SAMN05216167_1286"/>
<feature type="domain" description="Peptidase S8/S53" evidence="2">
    <location>
        <begin position="296"/>
        <end position="426"/>
    </location>
</feature>
<dbReference type="GO" id="GO:0006508">
    <property type="term" value="P:proteolysis"/>
    <property type="evidence" value="ECO:0007669"/>
    <property type="project" value="InterPro"/>
</dbReference>
<dbReference type="AlphaFoldDB" id="A0A1I2FUD0"/>
<gene>
    <name evidence="3" type="ORF">SAMN05216167_1286</name>
</gene>
<evidence type="ECO:0000259" key="2">
    <source>
        <dbReference type="Pfam" id="PF00082"/>
    </source>
</evidence>
<dbReference type="Proteomes" id="UP000198598">
    <property type="component" value="Unassembled WGS sequence"/>
</dbReference>
<dbReference type="InterPro" id="IPR000209">
    <property type="entry name" value="Peptidase_S8/S53_dom"/>
</dbReference>
<dbReference type="InterPro" id="IPR036852">
    <property type="entry name" value="Peptidase_S8/S53_dom_sf"/>
</dbReference>
<reference evidence="3 4" key="1">
    <citation type="submission" date="2016-10" db="EMBL/GenBank/DDBJ databases">
        <authorList>
            <person name="de Groot N.N."/>
        </authorList>
    </citation>
    <scope>NUCLEOTIDE SEQUENCE [LARGE SCALE GENOMIC DNA]</scope>
    <source>
        <strain evidence="3 4">DSM 26130</strain>
    </source>
</reference>
<dbReference type="Gene3D" id="3.40.50.200">
    <property type="entry name" value="Peptidase S8/S53 domain"/>
    <property type="match status" value="1"/>
</dbReference>
<organism evidence="3 4">
    <name type="scientific">Spirosoma endophyticum</name>
    <dbReference type="NCBI Taxonomy" id="662367"/>
    <lineage>
        <taxon>Bacteria</taxon>
        <taxon>Pseudomonadati</taxon>
        <taxon>Bacteroidota</taxon>
        <taxon>Cytophagia</taxon>
        <taxon>Cytophagales</taxon>
        <taxon>Cytophagaceae</taxon>
        <taxon>Spirosoma</taxon>
    </lineage>
</organism>
<evidence type="ECO:0000313" key="3">
    <source>
        <dbReference type="EMBL" id="SFF09034.1"/>
    </source>
</evidence>
<name>A0A1I2FUD0_9BACT</name>
<proteinExistence type="predicted"/>